<name>A0A0G1EQU7_9BACT</name>
<evidence type="ECO:0000313" key="4">
    <source>
        <dbReference type="Proteomes" id="UP000034543"/>
    </source>
</evidence>
<comment type="caution">
    <text evidence="3">The sequence shown here is derived from an EMBL/GenBank/DDBJ whole genome shotgun (WGS) entry which is preliminary data.</text>
</comment>
<feature type="compositionally biased region" description="Low complexity" evidence="1">
    <location>
        <begin position="192"/>
        <end position="208"/>
    </location>
</feature>
<accession>A0A0G1EQU7</accession>
<evidence type="ECO:0000256" key="2">
    <source>
        <dbReference type="SAM" id="Phobius"/>
    </source>
</evidence>
<dbReference type="EMBL" id="LCFB01000007">
    <property type="protein sequence ID" value="KKS85421.1"/>
    <property type="molecule type" value="Genomic_DNA"/>
</dbReference>
<keyword evidence="2" id="KW-0812">Transmembrane</keyword>
<gene>
    <name evidence="3" type="ORF">UV59_C0007G0004</name>
</gene>
<protein>
    <submittedName>
        <fullName evidence="3">Uncharacterized protein</fullName>
    </submittedName>
</protein>
<feature type="compositionally biased region" description="Polar residues" evidence="1">
    <location>
        <begin position="234"/>
        <end position="248"/>
    </location>
</feature>
<dbReference type="Proteomes" id="UP000034543">
    <property type="component" value="Unassembled WGS sequence"/>
</dbReference>
<dbReference type="AlphaFoldDB" id="A0A0G1EQU7"/>
<evidence type="ECO:0000256" key="1">
    <source>
        <dbReference type="SAM" id="MobiDB-lite"/>
    </source>
</evidence>
<sequence>MRIPLLPKGMPIYVTAAIFVGVLVLVILVVFALGKVYQGGLSRLNGESTPNEYGIKKKKQIRKITLQKGDEAGCFEIMPDGVVRVYAECGGELTNAARYQDPKRILQLFELASAYDLAKYKNSGPGQIYTLTIETDEGTEVITIVINDQNSDEINQVIDTIDTILEDFPDPTPLPAGISPQPSASLLPGQSPVPSASVAGSSPLPSASGTGGAELTPFSCNFTENFASGKPYRVSNTVCTEEPQASGQ</sequence>
<dbReference type="STRING" id="1618436.UV59_C0007G0004"/>
<proteinExistence type="predicted"/>
<feature type="transmembrane region" description="Helical" evidence="2">
    <location>
        <begin position="12"/>
        <end position="33"/>
    </location>
</feature>
<evidence type="ECO:0000313" key="3">
    <source>
        <dbReference type="EMBL" id="KKS85421.1"/>
    </source>
</evidence>
<organism evidence="3 4">
    <name type="scientific">Candidatus Gottesmanbacteria bacterium GW2011_GWA1_43_11</name>
    <dbReference type="NCBI Taxonomy" id="1618436"/>
    <lineage>
        <taxon>Bacteria</taxon>
        <taxon>Candidatus Gottesmaniibacteriota</taxon>
    </lineage>
</organism>
<feature type="region of interest" description="Disordered" evidence="1">
    <location>
        <begin position="166"/>
        <end position="248"/>
    </location>
</feature>
<keyword evidence="2" id="KW-1133">Transmembrane helix</keyword>
<keyword evidence="2" id="KW-0472">Membrane</keyword>
<reference evidence="3 4" key="1">
    <citation type="journal article" date="2015" name="Nature">
        <title>rRNA introns, odd ribosomes, and small enigmatic genomes across a large radiation of phyla.</title>
        <authorList>
            <person name="Brown C.T."/>
            <person name="Hug L.A."/>
            <person name="Thomas B.C."/>
            <person name="Sharon I."/>
            <person name="Castelle C.J."/>
            <person name="Singh A."/>
            <person name="Wilkins M.J."/>
            <person name="Williams K.H."/>
            <person name="Banfield J.F."/>
        </authorList>
    </citation>
    <scope>NUCLEOTIDE SEQUENCE [LARGE SCALE GENOMIC DNA]</scope>
</reference>